<proteinExistence type="inferred from homology"/>
<sequence length="156" mass="17346">MGSQCGLIILGNTGVGKSYLANILLDRDVFKHDCNPGSVTHATEFEDIHIGESNYSIFNIPGLIEADQQRIDLNKCEIHKAFQLRPNSIIIFVFGGGSGGRINDEDVIAFRSINKAYDFTRKSLLLFVNDLPNGRKSEYDGETKIRLETLLGKINN</sequence>
<evidence type="ECO:0000259" key="3">
    <source>
        <dbReference type="Pfam" id="PF04548"/>
    </source>
</evidence>
<keyword evidence="2" id="KW-0547">Nucleotide-binding</keyword>
<dbReference type="Pfam" id="PF04548">
    <property type="entry name" value="AIG1"/>
    <property type="match status" value="1"/>
</dbReference>
<reference evidence="4" key="1">
    <citation type="submission" date="2021-02" db="EMBL/GenBank/DDBJ databases">
        <authorList>
            <person name="Nowell W R."/>
        </authorList>
    </citation>
    <scope>NUCLEOTIDE SEQUENCE</scope>
</reference>
<dbReference type="EMBL" id="CAJNOQ010028234">
    <property type="protein sequence ID" value="CAF1559861.1"/>
    <property type="molecule type" value="Genomic_DNA"/>
</dbReference>
<evidence type="ECO:0000313" key="6">
    <source>
        <dbReference type="Proteomes" id="UP000663829"/>
    </source>
</evidence>
<name>A0A815XMH7_9BILA</name>
<dbReference type="AlphaFoldDB" id="A0A815XMH7"/>
<keyword evidence="6" id="KW-1185">Reference proteome</keyword>
<evidence type="ECO:0000313" key="4">
    <source>
        <dbReference type="EMBL" id="CAF1559861.1"/>
    </source>
</evidence>
<evidence type="ECO:0000256" key="1">
    <source>
        <dbReference type="ARBA" id="ARBA00008535"/>
    </source>
</evidence>
<feature type="domain" description="AIG1-type G" evidence="3">
    <location>
        <begin position="7"/>
        <end position="128"/>
    </location>
</feature>
<dbReference type="InterPro" id="IPR027417">
    <property type="entry name" value="P-loop_NTPase"/>
</dbReference>
<gene>
    <name evidence="4" type="ORF">GPM918_LOCUS39696</name>
    <name evidence="5" type="ORF">SRO942_LOCUS40588</name>
</gene>
<evidence type="ECO:0000256" key="2">
    <source>
        <dbReference type="ARBA" id="ARBA00022741"/>
    </source>
</evidence>
<organism evidence="4 6">
    <name type="scientific">Didymodactylos carnosus</name>
    <dbReference type="NCBI Taxonomy" id="1234261"/>
    <lineage>
        <taxon>Eukaryota</taxon>
        <taxon>Metazoa</taxon>
        <taxon>Spiralia</taxon>
        <taxon>Gnathifera</taxon>
        <taxon>Rotifera</taxon>
        <taxon>Eurotatoria</taxon>
        <taxon>Bdelloidea</taxon>
        <taxon>Philodinida</taxon>
        <taxon>Philodinidae</taxon>
        <taxon>Didymodactylos</taxon>
    </lineage>
</organism>
<dbReference type="SUPFAM" id="SSF52540">
    <property type="entry name" value="P-loop containing nucleoside triphosphate hydrolases"/>
    <property type="match status" value="1"/>
</dbReference>
<dbReference type="OrthoDB" id="10056136at2759"/>
<accession>A0A815XMH7</accession>
<dbReference type="GO" id="GO:0005525">
    <property type="term" value="F:GTP binding"/>
    <property type="evidence" value="ECO:0007669"/>
    <property type="project" value="InterPro"/>
</dbReference>
<comment type="caution">
    <text evidence="4">The sequence shown here is derived from an EMBL/GenBank/DDBJ whole genome shotgun (WGS) entry which is preliminary data.</text>
</comment>
<evidence type="ECO:0000313" key="5">
    <source>
        <dbReference type="EMBL" id="CAF4421213.1"/>
    </source>
</evidence>
<dbReference type="Gene3D" id="3.40.50.300">
    <property type="entry name" value="P-loop containing nucleotide triphosphate hydrolases"/>
    <property type="match status" value="1"/>
</dbReference>
<dbReference type="Proteomes" id="UP000681722">
    <property type="component" value="Unassembled WGS sequence"/>
</dbReference>
<dbReference type="EMBL" id="CAJOBC010093975">
    <property type="protein sequence ID" value="CAF4421213.1"/>
    <property type="molecule type" value="Genomic_DNA"/>
</dbReference>
<dbReference type="Proteomes" id="UP000663829">
    <property type="component" value="Unassembled WGS sequence"/>
</dbReference>
<protein>
    <recommendedName>
        <fullName evidence="3">AIG1-type G domain-containing protein</fullName>
    </recommendedName>
</protein>
<comment type="similarity">
    <text evidence="1">Belongs to the TRAFAC class TrmE-Era-EngA-EngB-Septin-like GTPase superfamily. AIG1/Toc34/Toc159-like paraseptin GTPase family. IAN subfamily.</text>
</comment>
<dbReference type="InterPro" id="IPR006703">
    <property type="entry name" value="G_AIG1"/>
</dbReference>